<reference evidence="1 2" key="1">
    <citation type="submission" date="2018-05" db="EMBL/GenBank/DDBJ databases">
        <title>Genomic Encyclopedia of Type Strains, Phase IV (KMG-IV): sequencing the most valuable type-strain genomes for metagenomic binning, comparative biology and taxonomic classification.</title>
        <authorList>
            <person name="Goeker M."/>
        </authorList>
    </citation>
    <scope>NUCLEOTIDE SEQUENCE [LARGE SCALE GENOMIC DNA]</scope>
    <source>
        <strain evidence="1 2">DSM 18773</strain>
    </source>
</reference>
<name>A0A316D7Y8_9BACL</name>
<dbReference type="SUPFAM" id="SSF140500">
    <property type="entry name" value="BAS1536-like"/>
    <property type="match status" value="1"/>
</dbReference>
<dbReference type="Gene3D" id="4.10.280.10">
    <property type="entry name" value="Helix-loop-helix DNA-binding domain"/>
    <property type="match status" value="1"/>
</dbReference>
<dbReference type="InterPro" id="IPR037208">
    <property type="entry name" value="Spo0E-like_sf"/>
</dbReference>
<dbReference type="Pfam" id="PF09388">
    <property type="entry name" value="SpoOE-like"/>
    <property type="match status" value="1"/>
</dbReference>
<accession>A0A316D7Y8</accession>
<organism evidence="1 2">
    <name type="scientific">Tumebacillus permanentifrigoris</name>
    <dbReference type="NCBI Taxonomy" id="378543"/>
    <lineage>
        <taxon>Bacteria</taxon>
        <taxon>Bacillati</taxon>
        <taxon>Bacillota</taxon>
        <taxon>Bacilli</taxon>
        <taxon>Bacillales</taxon>
        <taxon>Alicyclobacillaceae</taxon>
        <taxon>Tumebacillus</taxon>
    </lineage>
</organism>
<dbReference type="GO" id="GO:0046983">
    <property type="term" value="F:protein dimerization activity"/>
    <property type="evidence" value="ECO:0007669"/>
    <property type="project" value="InterPro"/>
</dbReference>
<dbReference type="RefSeq" id="WP_109689496.1">
    <property type="nucleotide sequence ID" value="NZ_QGGL01000009.1"/>
</dbReference>
<gene>
    <name evidence="1" type="ORF">C7459_109148</name>
</gene>
<dbReference type="InterPro" id="IPR018540">
    <property type="entry name" value="Spo0E-like"/>
</dbReference>
<comment type="caution">
    <text evidence="1">The sequence shown here is derived from an EMBL/GenBank/DDBJ whole genome shotgun (WGS) entry which is preliminary data.</text>
</comment>
<dbReference type="InterPro" id="IPR036638">
    <property type="entry name" value="HLH_DNA-bd_sf"/>
</dbReference>
<protein>
    <submittedName>
        <fullName evidence="1">Spo0E like sporulation regulatory protein</fullName>
    </submittedName>
</protein>
<dbReference type="OrthoDB" id="2382246at2"/>
<dbReference type="GO" id="GO:0043937">
    <property type="term" value="P:regulation of sporulation"/>
    <property type="evidence" value="ECO:0007669"/>
    <property type="project" value="InterPro"/>
</dbReference>
<dbReference type="AlphaFoldDB" id="A0A316D7Y8"/>
<proteinExistence type="predicted"/>
<keyword evidence="2" id="KW-1185">Reference proteome</keyword>
<evidence type="ECO:0000313" key="1">
    <source>
        <dbReference type="EMBL" id="PWK12786.1"/>
    </source>
</evidence>
<sequence>MNGIAGQIETLRLQLLETVDRYSGDFLHPNVLRVSKELDELIVQFQHLQVLEYRRKL</sequence>
<evidence type="ECO:0000313" key="2">
    <source>
        <dbReference type="Proteomes" id="UP000245634"/>
    </source>
</evidence>
<dbReference type="EMBL" id="QGGL01000009">
    <property type="protein sequence ID" value="PWK12786.1"/>
    <property type="molecule type" value="Genomic_DNA"/>
</dbReference>
<dbReference type="Proteomes" id="UP000245634">
    <property type="component" value="Unassembled WGS sequence"/>
</dbReference>